<feature type="chain" id="PRO_5011591464" description="histidine kinase" evidence="9">
    <location>
        <begin position="21"/>
        <end position="1352"/>
    </location>
</feature>
<keyword evidence="8" id="KW-1133">Transmembrane helix</keyword>
<dbReference type="InterPro" id="IPR005467">
    <property type="entry name" value="His_kinase_dom"/>
</dbReference>
<dbReference type="SMART" id="SM00388">
    <property type="entry name" value="HisKA"/>
    <property type="match status" value="1"/>
</dbReference>
<dbReference type="InterPro" id="IPR018062">
    <property type="entry name" value="HTH_AraC-typ_CS"/>
</dbReference>
<dbReference type="Pfam" id="PF12833">
    <property type="entry name" value="HTH_18"/>
    <property type="match status" value="1"/>
</dbReference>
<dbReference type="Pfam" id="PF00512">
    <property type="entry name" value="HisKA"/>
    <property type="match status" value="1"/>
</dbReference>
<dbReference type="Gene3D" id="2.130.10.10">
    <property type="entry name" value="YVTN repeat-like/Quinoprotein amine dehydrogenase"/>
    <property type="match status" value="2"/>
</dbReference>
<sequence length="1352" mass="150989">MTRIAIVLLCTIFLSCTLWAQPPIFHHVVPFDGLARNTVRQIAQDHTGFLWFATPNGLARYDSREIKIYKHASDNPRSISSDNIRSVYCDSRGNLWVGTQSGLNRYDPASDSFTRFVNVPGDPGSISNNSIRSFSEDRAGTLWIGTANGVNQLVKAKGGFRFNRFLESPASGLPVGTIVHDLHVDRSGTLWAATSDGLASIREGSHNIQMIRNVPGDTQVRAVSSDQTGNIWIGTIRGTLLKLNPSDNSLQVWTGLPGNQKFDTILKIFCDQSGRLWVGAANGLYRINAGRDAAEVFRHDDMQSGSLSDNCIYSIYEDRQGLLWFGAHYGGANFIYPDNHPFTILPLREKGVVNAVLEDHDHHLWLSLYRNKVVRMDRQGKFTKQITFDKEQNEECRILYLDRGNRLWIGKNYNQVVCFDPATGHTKAYQIPGDVPQEGYLHHITAILEDGNGEFWIGTSQDGLFLLDAAEGRFTRFTPPVNHRSASSRAFSCLYKDKSGNIWAGVRNGILIIKPGRTAAEWLPATQIDSLTTWEGTPTTICEDISGNIWVGTSDRGLKRYDAQKNALMDRPLPHGISSAHVGNIVGDKQGYLWISLDKGLARYHPGQRTLQYHTLADGLPGNEIAPGASARLANGEIVFGYSNGAFRFDPRKVPVNSAPPGIALTGFKLFNQPSQAGKSEGFLTGAINQLKEISLTHNQSSFSVDFAVLNFLHPEKNLYAYRLEGFEDSWNYVDNPSATYTSLPPGRYVFAVRGANNDGIWNNAPKRLVITIDAPWWNTWVAYVAYAGVFLLIAFLVTRFFWYRGILRKEDELYQLKLDFFTNISHEIRTHLTLISIPVKRLLDTEIVNPDAARLLKTTGKNIDQLMSLVNELLDFRKIERKEISLYVCSSDIVGFVKNCVAAFEHLAAEKQIETILQSTADSIQLWYDPGQLQKVIYNLLHNAYKFSPEAGTVRIRITDQANSVQITVSDTGKGIAPELLDRLFVNFFQVYEHDLRNTGYGIGLSLANRVVELHGGSLTVKSSNTGPDMGSCFSVTLFKGISHFNPPVTVFDEERHKQFETLGNHIQPGQHAASKGDIGKYSVLLIEDNDELRSFCAEALGQAFHVIESADGEDGWTKARTHIPDIIISDVMIPGINGLDLCKNIKSNVQTSHIPVMLLTAKSSLNYQMEGLNAGADDYISKPFHIDILELKIRNILATRHASQMQYTRQLATDPVLVETDIESQFLAGLTEIILKETSNADFTLNHLTAHVGMSKSVLYKKVKALTGMTVNDFVKMTRLNKASELLKQTDMTVGEVAQLVGFEDRKYFSREFKKQFGKLPKEWSMNHFDVDMSYAYATLPHRPMPGINP</sequence>
<dbReference type="SMART" id="SM00387">
    <property type="entry name" value="HATPase_c"/>
    <property type="match status" value="1"/>
</dbReference>
<dbReference type="PRINTS" id="PR00344">
    <property type="entry name" value="BCTRLSENSOR"/>
</dbReference>
<evidence type="ECO:0000259" key="12">
    <source>
        <dbReference type="PROSITE" id="PS50110"/>
    </source>
</evidence>
<dbReference type="InterPro" id="IPR011110">
    <property type="entry name" value="Reg_prop"/>
</dbReference>
<dbReference type="PROSITE" id="PS01124">
    <property type="entry name" value="HTH_ARAC_FAMILY_2"/>
    <property type="match status" value="1"/>
</dbReference>
<evidence type="ECO:0000256" key="4">
    <source>
        <dbReference type="ARBA" id="ARBA00023015"/>
    </source>
</evidence>
<evidence type="ECO:0000256" key="3">
    <source>
        <dbReference type="ARBA" id="ARBA00022553"/>
    </source>
</evidence>
<keyword evidence="4" id="KW-0805">Transcription regulation</keyword>
<dbReference type="InterPro" id="IPR009057">
    <property type="entry name" value="Homeodomain-like_sf"/>
</dbReference>
<reference evidence="14" key="1">
    <citation type="submission" date="2016-10" db="EMBL/GenBank/DDBJ databases">
        <authorList>
            <person name="Varghese N."/>
            <person name="Submissions S."/>
        </authorList>
    </citation>
    <scope>NUCLEOTIDE SEQUENCE [LARGE SCALE GENOMIC DNA]</scope>
    <source>
        <strain evidence="14">DSM 25329</strain>
    </source>
</reference>
<dbReference type="InterPro" id="IPR013783">
    <property type="entry name" value="Ig-like_fold"/>
</dbReference>
<keyword evidence="5" id="KW-0238">DNA-binding</keyword>
<dbReference type="STRING" id="659014.SAMN04487996_101298"/>
<evidence type="ECO:0000256" key="1">
    <source>
        <dbReference type="ARBA" id="ARBA00000085"/>
    </source>
</evidence>
<dbReference type="InterPro" id="IPR011123">
    <property type="entry name" value="Y_Y_Y"/>
</dbReference>
<keyword evidence="6" id="KW-0804">Transcription</keyword>
<dbReference type="Gene3D" id="3.30.565.10">
    <property type="entry name" value="Histidine kinase-like ATPase, C-terminal domain"/>
    <property type="match status" value="1"/>
</dbReference>
<accession>A0A1G6VNZ4</accession>
<dbReference type="PANTHER" id="PTHR43547:SF2">
    <property type="entry name" value="HYBRID SIGNAL TRANSDUCTION HISTIDINE KINASE C"/>
    <property type="match status" value="1"/>
</dbReference>
<feature type="modified residue" description="4-aspartylphosphate" evidence="7">
    <location>
        <position position="1132"/>
    </location>
</feature>
<dbReference type="InterPro" id="IPR001789">
    <property type="entry name" value="Sig_transdc_resp-reg_receiver"/>
</dbReference>
<dbReference type="SUPFAM" id="SSF46689">
    <property type="entry name" value="Homeodomain-like"/>
    <property type="match status" value="1"/>
</dbReference>
<comment type="catalytic activity">
    <reaction evidence="1">
        <text>ATP + protein L-histidine = ADP + protein N-phospho-L-histidine.</text>
        <dbReference type="EC" id="2.7.13.3"/>
    </reaction>
</comment>
<dbReference type="PROSITE" id="PS50109">
    <property type="entry name" value="HIS_KIN"/>
    <property type="match status" value="1"/>
</dbReference>
<dbReference type="InterPro" id="IPR036890">
    <property type="entry name" value="HATPase_C_sf"/>
</dbReference>
<dbReference type="CDD" id="cd00082">
    <property type="entry name" value="HisKA"/>
    <property type="match status" value="1"/>
</dbReference>
<dbReference type="SMART" id="SM00342">
    <property type="entry name" value="HTH_ARAC"/>
    <property type="match status" value="1"/>
</dbReference>
<dbReference type="Gene3D" id="1.10.10.60">
    <property type="entry name" value="Homeodomain-like"/>
    <property type="match status" value="1"/>
</dbReference>
<dbReference type="Pfam" id="PF00072">
    <property type="entry name" value="Response_reg"/>
    <property type="match status" value="1"/>
</dbReference>
<name>A0A1G6VNZ4_9BACT</name>
<dbReference type="SMART" id="SM00448">
    <property type="entry name" value="REC"/>
    <property type="match status" value="1"/>
</dbReference>
<dbReference type="Pfam" id="PF02518">
    <property type="entry name" value="HATPase_c"/>
    <property type="match status" value="1"/>
</dbReference>
<dbReference type="RefSeq" id="WP_090145984.1">
    <property type="nucleotide sequence ID" value="NZ_FNAN01000001.1"/>
</dbReference>
<evidence type="ECO:0000313" key="14">
    <source>
        <dbReference type="Proteomes" id="UP000198748"/>
    </source>
</evidence>
<dbReference type="SUPFAM" id="SSF47384">
    <property type="entry name" value="Homodimeric domain of signal transducing histidine kinase"/>
    <property type="match status" value="1"/>
</dbReference>
<dbReference type="InterPro" id="IPR011006">
    <property type="entry name" value="CheY-like_superfamily"/>
</dbReference>
<dbReference type="SUPFAM" id="SSF63829">
    <property type="entry name" value="Calcium-dependent phosphotriesterase"/>
    <property type="match status" value="2"/>
</dbReference>
<dbReference type="InterPro" id="IPR004358">
    <property type="entry name" value="Sig_transdc_His_kin-like_C"/>
</dbReference>
<dbReference type="GO" id="GO:0043565">
    <property type="term" value="F:sequence-specific DNA binding"/>
    <property type="evidence" value="ECO:0007669"/>
    <property type="project" value="InterPro"/>
</dbReference>
<evidence type="ECO:0000259" key="10">
    <source>
        <dbReference type="PROSITE" id="PS01124"/>
    </source>
</evidence>
<dbReference type="PROSITE" id="PS50110">
    <property type="entry name" value="RESPONSE_REGULATORY"/>
    <property type="match status" value="1"/>
</dbReference>
<dbReference type="CDD" id="cd17574">
    <property type="entry name" value="REC_OmpR"/>
    <property type="match status" value="1"/>
</dbReference>
<keyword evidence="9" id="KW-0732">Signal</keyword>
<proteinExistence type="predicted"/>
<dbReference type="FunFam" id="1.10.287.130:FF:000045">
    <property type="entry name" value="Two-component system sensor histidine kinase/response regulator"/>
    <property type="match status" value="1"/>
</dbReference>
<dbReference type="OrthoDB" id="9797097at2"/>
<dbReference type="Gene3D" id="3.40.50.2300">
    <property type="match status" value="1"/>
</dbReference>
<keyword evidence="14" id="KW-1185">Reference proteome</keyword>
<dbReference type="InterPro" id="IPR003594">
    <property type="entry name" value="HATPase_dom"/>
</dbReference>
<dbReference type="SUPFAM" id="SSF101898">
    <property type="entry name" value="NHL repeat"/>
    <property type="match status" value="1"/>
</dbReference>
<dbReference type="EC" id="2.7.13.3" evidence="2"/>
<feature type="domain" description="HTH araC/xylS-type" evidence="10">
    <location>
        <begin position="1230"/>
        <end position="1329"/>
    </location>
</feature>
<dbReference type="Gene3D" id="2.60.40.10">
    <property type="entry name" value="Immunoglobulins"/>
    <property type="match status" value="1"/>
</dbReference>
<keyword evidence="8" id="KW-0472">Membrane</keyword>
<evidence type="ECO:0000256" key="2">
    <source>
        <dbReference type="ARBA" id="ARBA00012438"/>
    </source>
</evidence>
<dbReference type="PROSITE" id="PS51257">
    <property type="entry name" value="PROKAR_LIPOPROTEIN"/>
    <property type="match status" value="1"/>
</dbReference>
<keyword evidence="8" id="KW-0812">Transmembrane</keyword>
<feature type="domain" description="Response regulatory" evidence="12">
    <location>
        <begin position="1084"/>
        <end position="1199"/>
    </location>
</feature>
<dbReference type="InterPro" id="IPR018060">
    <property type="entry name" value="HTH_AraC"/>
</dbReference>
<evidence type="ECO:0000313" key="13">
    <source>
        <dbReference type="EMBL" id="SDD55133.1"/>
    </source>
</evidence>
<dbReference type="GO" id="GO:0000155">
    <property type="term" value="F:phosphorelay sensor kinase activity"/>
    <property type="evidence" value="ECO:0007669"/>
    <property type="project" value="InterPro"/>
</dbReference>
<dbReference type="PROSITE" id="PS00041">
    <property type="entry name" value="HTH_ARAC_FAMILY_1"/>
    <property type="match status" value="1"/>
</dbReference>
<dbReference type="Pfam" id="PF07495">
    <property type="entry name" value="Y_Y_Y"/>
    <property type="match status" value="1"/>
</dbReference>
<dbReference type="EMBL" id="FNAN01000001">
    <property type="protein sequence ID" value="SDD55133.1"/>
    <property type="molecule type" value="Genomic_DNA"/>
</dbReference>
<feature type="domain" description="Histidine kinase" evidence="11">
    <location>
        <begin position="824"/>
        <end position="1043"/>
    </location>
</feature>
<evidence type="ECO:0000256" key="5">
    <source>
        <dbReference type="ARBA" id="ARBA00023125"/>
    </source>
</evidence>
<dbReference type="Proteomes" id="UP000198748">
    <property type="component" value="Unassembled WGS sequence"/>
</dbReference>
<dbReference type="SUPFAM" id="SSF52172">
    <property type="entry name" value="CheY-like"/>
    <property type="match status" value="1"/>
</dbReference>
<keyword evidence="3 7" id="KW-0597">Phosphoprotein</keyword>
<dbReference type="Pfam" id="PF07494">
    <property type="entry name" value="Reg_prop"/>
    <property type="match status" value="4"/>
</dbReference>
<evidence type="ECO:0000259" key="11">
    <source>
        <dbReference type="PROSITE" id="PS50109"/>
    </source>
</evidence>
<dbReference type="PANTHER" id="PTHR43547">
    <property type="entry name" value="TWO-COMPONENT HISTIDINE KINASE"/>
    <property type="match status" value="1"/>
</dbReference>
<organism evidence="13 14">
    <name type="scientific">Dyadobacter soli</name>
    <dbReference type="NCBI Taxonomy" id="659014"/>
    <lineage>
        <taxon>Bacteria</taxon>
        <taxon>Pseudomonadati</taxon>
        <taxon>Bacteroidota</taxon>
        <taxon>Cytophagia</taxon>
        <taxon>Cytophagales</taxon>
        <taxon>Spirosomataceae</taxon>
        <taxon>Dyadobacter</taxon>
    </lineage>
</organism>
<evidence type="ECO:0000256" key="8">
    <source>
        <dbReference type="SAM" id="Phobius"/>
    </source>
</evidence>
<feature type="signal peptide" evidence="9">
    <location>
        <begin position="1"/>
        <end position="20"/>
    </location>
</feature>
<evidence type="ECO:0000256" key="6">
    <source>
        <dbReference type="ARBA" id="ARBA00023163"/>
    </source>
</evidence>
<dbReference type="FunFam" id="2.60.40.10:FF:000791">
    <property type="entry name" value="Two-component system sensor histidine kinase/response regulator"/>
    <property type="match status" value="1"/>
</dbReference>
<dbReference type="SUPFAM" id="SSF55874">
    <property type="entry name" value="ATPase domain of HSP90 chaperone/DNA topoisomerase II/histidine kinase"/>
    <property type="match status" value="1"/>
</dbReference>
<dbReference type="Gene3D" id="1.10.287.130">
    <property type="match status" value="1"/>
</dbReference>
<gene>
    <name evidence="13" type="ORF">SAMN04487996_101298</name>
</gene>
<feature type="transmembrane region" description="Helical" evidence="8">
    <location>
        <begin position="781"/>
        <end position="803"/>
    </location>
</feature>
<dbReference type="InterPro" id="IPR036097">
    <property type="entry name" value="HisK_dim/P_sf"/>
</dbReference>
<dbReference type="InterPro" id="IPR015943">
    <property type="entry name" value="WD40/YVTN_repeat-like_dom_sf"/>
</dbReference>
<evidence type="ECO:0000256" key="7">
    <source>
        <dbReference type="PROSITE-ProRule" id="PRU00169"/>
    </source>
</evidence>
<dbReference type="InterPro" id="IPR003661">
    <property type="entry name" value="HisK_dim/P_dom"/>
</dbReference>
<protein>
    <recommendedName>
        <fullName evidence="2">histidine kinase</fullName>
        <ecNumber evidence="2">2.7.13.3</ecNumber>
    </recommendedName>
</protein>
<evidence type="ECO:0000256" key="9">
    <source>
        <dbReference type="SAM" id="SignalP"/>
    </source>
</evidence>
<dbReference type="GO" id="GO:0003700">
    <property type="term" value="F:DNA-binding transcription factor activity"/>
    <property type="evidence" value="ECO:0007669"/>
    <property type="project" value="InterPro"/>
</dbReference>